<organism evidence="3 4">
    <name type="scientific">Biomphalaria pfeifferi</name>
    <name type="common">Bloodfluke planorb</name>
    <name type="synonym">Freshwater snail</name>
    <dbReference type="NCBI Taxonomy" id="112525"/>
    <lineage>
        <taxon>Eukaryota</taxon>
        <taxon>Metazoa</taxon>
        <taxon>Spiralia</taxon>
        <taxon>Lophotrochozoa</taxon>
        <taxon>Mollusca</taxon>
        <taxon>Gastropoda</taxon>
        <taxon>Heterobranchia</taxon>
        <taxon>Euthyneura</taxon>
        <taxon>Panpulmonata</taxon>
        <taxon>Hygrophila</taxon>
        <taxon>Lymnaeoidea</taxon>
        <taxon>Planorbidae</taxon>
        <taxon>Biomphalaria</taxon>
    </lineage>
</organism>
<dbReference type="Gene3D" id="3.40.50.300">
    <property type="entry name" value="P-loop containing nucleotide triphosphate hydrolases"/>
    <property type="match status" value="1"/>
</dbReference>
<dbReference type="GO" id="GO:0005525">
    <property type="term" value="F:GTP binding"/>
    <property type="evidence" value="ECO:0007669"/>
    <property type="project" value="UniProtKB-KW"/>
</dbReference>
<comment type="caution">
    <text evidence="3">The sequence shown here is derived from an EMBL/GenBank/DDBJ whole genome shotgun (WGS) entry which is preliminary data.</text>
</comment>
<dbReference type="InterPro" id="IPR027417">
    <property type="entry name" value="P-loop_NTPase"/>
</dbReference>
<keyword evidence="4" id="KW-1185">Reference proteome</keyword>
<dbReference type="Proteomes" id="UP001233172">
    <property type="component" value="Unassembled WGS sequence"/>
</dbReference>
<dbReference type="EMBL" id="JASAOG010000033">
    <property type="protein sequence ID" value="KAK0060830.1"/>
    <property type="molecule type" value="Genomic_DNA"/>
</dbReference>
<dbReference type="InterPro" id="IPR050227">
    <property type="entry name" value="Rab"/>
</dbReference>
<dbReference type="PRINTS" id="PR00449">
    <property type="entry name" value="RASTRNSFRMNG"/>
</dbReference>
<accession>A0AAD8FDX4</accession>
<dbReference type="PROSITE" id="PS51419">
    <property type="entry name" value="RAB"/>
    <property type="match status" value="1"/>
</dbReference>
<dbReference type="Pfam" id="PF00071">
    <property type="entry name" value="Ras"/>
    <property type="match status" value="1"/>
</dbReference>
<keyword evidence="2" id="KW-0342">GTP-binding</keyword>
<dbReference type="SMART" id="SM00173">
    <property type="entry name" value="RAS"/>
    <property type="match status" value="1"/>
</dbReference>
<evidence type="ECO:0000313" key="3">
    <source>
        <dbReference type="EMBL" id="KAK0060830.1"/>
    </source>
</evidence>
<reference evidence="3" key="1">
    <citation type="journal article" date="2023" name="PLoS Negl. Trop. Dis.">
        <title>A genome sequence for Biomphalaria pfeifferi, the major vector snail for the human-infecting parasite Schistosoma mansoni.</title>
        <authorList>
            <person name="Bu L."/>
            <person name="Lu L."/>
            <person name="Laidemitt M.R."/>
            <person name="Zhang S.M."/>
            <person name="Mutuku M."/>
            <person name="Mkoji G."/>
            <person name="Steinauer M."/>
            <person name="Loker E.S."/>
        </authorList>
    </citation>
    <scope>NUCLEOTIDE SEQUENCE</scope>
    <source>
        <strain evidence="3">KasaAsao</strain>
    </source>
</reference>
<protein>
    <submittedName>
        <fullName evidence="3">Ras-related protein Rab-13</fullName>
    </submittedName>
</protein>
<dbReference type="PROSITE" id="PS51421">
    <property type="entry name" value="RAS"/>
    <property type="match status" value="1"/>
</dbReference>
<dbReference type="SMART" id="SM00174">
    <property type="entry name" value="RHO"/>
    <property type="match status" value="1"/>
</dbReference>
<dbReference type="AlphaFoldDB" id="A0AAD8FDX4"/>
<dbReference type="GO" id="GO:0003924">
    <property type="term" value="F:GTPase activity"/>
    <property type="evidence" value="ECO:0007669"/>
    <property type="project" value="InterPro"/>
</dbReference>
<evidence type="ECO:0000313" key="4">
    <source>
        <dbReference type="Proteomes" id="UP001233172"/>
    </source>
</evidence>
<evidence type="ECO:0000256" key="2">
    <source>
        <dbReference type="ARBA" id="ARBA00023134"/>
    </source>
</evidence>
<gene>
    <name evidence="3" type="ORF">Bpfe_009699</name>
</gene>
<dbReference type="InterPro" id="IPR005225">
    <property type="entry name" value="Small_GTP-bd"/>
</dbReference>
<reference evidence="3" key="2">
    <citation type="submission" date="2023-04" db="EMBL/GenBank/DDBJ databases">
        <authorList>
            <person name="Bu L."/>
            <person name="Lu L."/>
            <person name="Laidemitt M.R."/>
            <person name="Zhang S.M."/>
            <person name="Mutuku M."/>
            <person name="Mkoji G."/>
            <person name="Steinauer M."/>
            <person name="Loker E.S."/>
        </authorList>
    </citation>
    <scope>NUCLEOTIDE SEQUENCE</scope>
    <source>
        <strain evidence="3">KasaAsao</strain>
        <tissue evidence="3">Whole Snail</tissue>
    </source>
</reference>
<dbReference type="NCBIfam" id="TIGR00231">
    <property type="entry name" value="small_GTP"/>
    <property type="match status" value="1"/>
</dbReference>
<proteinExistence type="predicted"/>
<dbReference type="CDD" id="cd00154">
    <property type="entry name" value="Rab"/>
    <property type="match status" value="1"/>
</dbReference>
<keyword evidence="1" id="KW-0547">Nucleotide-binding</keyword>
<dbReference type="SUPFAM" id="SSF52540">
    <property type="entry name" value="P-loop containing nucleoside triphosphate hydrolases"/>
    <property type="match status" value="1"/>
</dbReference>
<name>A0AAD8FDX4_BIOPF</name>
<sequence>MSTNTGFGSCRRFKVVLIGDSGVGKTALFLRLRDGIFCDTVSTIGVDSFTRNIVVDGLSVKLTLVDTAGIERFNTLSTSYYRHSHAVFFVYSVDKPATLASVRTWNKTVDIIAPNVVRFIVGTKNDIQCGLCQTTVEHVANSIGCKAVFDTSAKTGHGVSNLLEIVCKCLITEQNHEQQEATNSKFNLDDLEFHSTTNQSACCS</sequence>
<dbReference type="InterPro" id="IPR001806">
    <property type="entry name" value="Small_GTPase"/>
</dbReference>
<dbReference type="PANTHER" id="PTHR47977">
    <property type="entry name" value="RAS-RELATED PROTEIN RAB"/>
    <property type="match status" value="1"/>
</dbReference>
<evidence type="ECO:0000256" key="1">
    <source>
        <dbReference type="ARBA" id="ARBA00022741"/>
    </source>
</evidence>
<dbReference type="SMART" id="SM00175">
    <property type="entry name" value="RAB"/>
    <property type="match status" value="1"/>
</dbReference>
<dbReference type="FunFam" id="3.40.50.300:FF:001447">
    <property type="entry name" value="Ras-related protein Rab-1B"/>
    <property type="match status" value="1"/>
</dbReference>